<reference evidence="1 2" key="1">
    <citation type="submission" date="2011-11" db="EMBL/GenBank/DDBJ databases">
        <title>Complete sequence of Spirochaeta sp. grapes.</title>
        <authorList>
            <consortium name="US DOE Joint Genome Institute"/>
            <person name="Lucas S."/>
            <person name="Han J."/>
            <person name="Lapidus A."/>
            <person name="Cheng J.-F."/>
            <person name="Goodwin L."/>
            <person name="Pitluck S."/>
            <person name="Peters L."/>
            <person name="Ovchinnikova G."/>
            <person name="Munk A.C."/>
            <person name="Detter J.C."/>
            <person name="Han C."/>
            <person name="Tapia R."/>
            <person name="Land M."/>
            <person name="Hauser L."/>
            <person name="Kyrpides N."/>
            <person name="Ivanova N."/>
            <person name="Pagani I."/>
            <person name="Ritalahtilisa K."/>
            <person name="Loeffler F."/>
            <person name="Woyke T."/>
        </authorList>
    </citation>
    <scope>NUCLEOTIDE SEQUENCE [LARGE SCALE GENOMIC DNA]</scope>
    <source>
        <strain evidence="2">ATCC BAA-1885 / DSM 22778 / Grapes</strain>
    </source>
</reference>
<dbReference type="RefSeq" id="WP_014269211.1">
    <property type="nucleotide sequence ID" value="NC_016633.1"/>
</dbReference>
<keyword evidence="2" id="KW-1185">Reference proteome</keyword>
<dbReference type="EMBL" id="CP003155">
    <property type="protein sequence ID" value="AEV28362.1"/>
    <property type="molecule type" value="Genomic_DNA"/>
</dbReference>
<organism evidence="1 2">
    <name type="scientific">Sphaerochaeta pleomorpha (strain ATCC BAA-1885 / DSM 22778 / Grapes)</name>
    <dbReference type="NCBI Taxonomy" id="158190"/>
    <lineage>
        <taxon>Bacteria</taxon>
        <taxon>Pseudomonadati</taxon>
        <taxon>Spirochaetota</taxon>
        <taxon>Spirochaetia</taxon>
        <taxon>Spirochaetales</taxon>
        <taxon>Sphaerochaetaceae</taxon>
        <taxon>Sphaerochaeta</taxon>
    </lineage>
</organism>
<evidence type="ECO:0000313" key="1">
    <source>
        <dbReference type="EMBL" id="AEV28362.1"/>
    </source>
</evidence>
<proteinExistence type="predicted"/>
<dbReference type="HOGENOM" id="CLU_057524_0_0_12"/>
<dbReference type="InterPro" id="IPR011990">
    <property type="entry name" value="TPR-like_helical_dom_sf"/>
</dbReference>
<dbReference type="KEGG" id="sgp:SpiGrapes_0508"/>
<sequence length="239" mass="28204">MEKQYIVLKLNSMGYRTRELETGNIVSLKSDIDFKAFELETITVEVEKEWIFKKNSYVSGKLLKHELLLANLDVPPLEYENIERNRYVLKDYTGYEFYSPGRDPIFEAMEMDPQKGYDALARLWEHYPQCIDALVQMGMMNFDSPERFKGAFNCFSGAVYIAEQNFPLDETAQFPWFFRNNRPYLRALLALSCWYWKNGDFDDAAILARKILRLNLKDEQGARHILEAVRNKEVFRPDF</sequence>
<evidence type="ECO:0008006" key="3">
    <source>
        <dbReference type="Google" id="ProtNLM"/>
    </source>
</evidence>
<dbReference type="SUPFAM" id="SSF48452">
    <property type="entry name" value="TPR-like"/>
    <property type="match status" value="1"/>
</dbReference>
<dbReference type="eggNOG" id="ENOG5033AYK">
    <property type="taxonomic scope" value="Bacteria"/>
</dbReference>
<gene>
    <name evidence="1" type="ordered locus">SpiGrapes_0508</name>
</gene>
<evidence type="ECO:0000313" key="2">
    <source>
        <dbReference type="Proteomes" id="UP000005632"/>
    </source>
</evidence>
<dbReference type="Proteomes" id="UP000005632">
    <property type="component" value="Chromosome"/>
</dbReference>
<name>G8QWR8_SPHPG</name>
<dbReference type="AlphaFoldDB" id="G8QWR8"/>
<accession>G8QWR8</accession>
<protein>
    <recommendedName>
        <fullName evidence="3">Tetratricopeptide repeat protein</fullName>
    </recommendedName>
</protein>
<dbReference type="OrthoDB" id="6399948at2"/>